<feature type="binding site" evidence="5">
    <location>
        <begin position="157"/>
        <end position="161"/>
    </location>
    <ligand>
        <name>ATP</name>
        <dbReference type="ChEBI" id="CHEBI:30616"/>
    </ligand>
</feature>
<dbReference type="SUPFAM" id="SSF55931">
    <property type="entry name" value="Glutamine synthetase/guanido kinase"/>
    <property type="match status" value="1"/>
</dbReference>
<feature type="binding site" evidence="5">
    <location>
        <begin position="12"/>
        <end position="16"/>
    </location>
    <ligand>
        <name>ATP</name>
        <dbReference type="ChEBI" id="CHEBI:30616"/>
    </ligand>
</feature>
<comment type="caution">
    <text evidence="7">The sequence shown here is derived from an EMBL/GenBank/DDBJ whole genome shotgun (WGS) entry which is preliminary data.</text>
</comment>
<feature type="binding site" evidence="5">
    <location>
        <begin position="188"/>
        <end position="193"/>
    </location>
    <ligand>
        <name>ATP</name>
        <dbReference type="ChEBI" id="CHEBI:30616"/>
    </ligand>
</feature>
<comment type="caution">
    <text evidence="5">Lacks conserved residue(s) required for the propagation of feature annotation.</text>
</comment>
<dbReference type="Proteomes" id="UP001357733">
    <property type="component" value="Unassembled WGS sequence"/>
</dbReference>
<evidence type="ECO:0000256" key="5">
    <source>
        <dbReference type="PROSITE-ProRule" id="PRU00843"/>
    </source>
</evidence>
<keyword evidence="3 5" id="KW-0418">Kinase</keyword>
<evidence type="ECO:0000256" key="2">
    <source>
        <dbReference type="ARBA" id="ARBA00022741"/>
    </source>
</evidence>
<dbReference type="GO" id="GO:0046314">
    <property type="term" value="P:phosphocreatine biosynthetic process"/>
    <property type="evidence" value="ECO:0007669"/>
    <property type="project" value="InterPro"/>
</dbReference>
<dbReference type="AlphaFoldDB" id="A0AAW9MV46"/>
<name>A0AAW9MV46_9FIRM</name>
<organism evidence="7 8">
    <name type="scientific">Citroniella saccharovorans</name>
    <dbReference type="NCBI Taxonomy" id="2053367"/>
    <lineage>
        <taxon>Bacteria</taxon>
        <taxon>Bacillati</taxon>
        <taxon>Bacillota</taxon>
        <taxon>Tissierellia</taxon>
        <taxon>Tissierellales</taxon>
        <taxon>Peptoniphilaceae</taxon>
        <taxon>Citroniella</taxon>
    </lineage>
</organism>
<dbReference type="PANTHER" id="PTHR11547:SF38">
    <property type="entry name" value="ARGININE KINASE 1-RELATED"/>
    <property type="match status" value="1"/>
</dbReference>
<evidence type="ECO:0000313" key="7">
    <source>
        <dbReference type="EMBL" id="MEB3429976.1"/>
    </source>
</evidence>
<evidence type="ECO:0000313" key="8">
    <source>
        <dbReference type="Proteomes" id="UP001357733"/>
    </source>
</evidence>
<dbReference type="Gene3D" id="3.30.590.10">
    <property type="entry name" value="Glutamine synthetase/guanido kinase, catalytic domain"/>
    <property type="match status" value="1"/>
</dbReference>
<keyword evidence="8" id="KW-1185">Reference proteome</keyword>
<dbReference type="GO" id="GO:0005615">
    <property type="term" value="C:extracellular space"/>
    <property type="evidence" value="ECO:0007669"/>
    <property type="project" value="TreeGrafter"/>
</dbReference>
<dbReference type="EMBL" id="JAYKOT010000003">
    <property type="protein sequence ID" value="MEB3429976.1"/>
    <property type="molecule type" value="Genomic_DNA"/>
</dbReference>
<protein>
    <recommendedName>
        <fullName evidence="6">Phosphagen kinase C-terminal domain-containing protein</fullName>
    </recommendedName>
</protein>
<dbReference type="InterPro" id="IPR000749">
    <property type="entry name" value="ATP-guanido_PTrfase"/>
</dbReference>
<dbReference type="PANTHER" id="PTHR11547">
    <property type="entry name" value="ARGININE OR CREATINE KINASE"/>
    <property type="match status" value="1"/>
</dbReference>
<evidence type="ECO:0000259" key="6">
    <source>
        <dbReference type="PROSITE" id="PS51510"/>
    </source>
</evidence>
<evidence type="ECO:0000256" key="1">
    <source>
        <dbReference type="ARBA" id="ARBA00022679"/>
    </source>
</evidence>
<evidence type="ECO:0000256" key="3">
    <source>
        <dbReference type="ARBA" id="ARBA00022777"/>
    </source>
</evidence>
<dbReference type="InterPro" id="IPR022414">
    <property type="entry name" value="ATP-guanido_PTrfase_cat"/>
</dbReference>
<dbReference type="PROSITE" id="PS51510">
    <property type="entry name" value="PHOSPHAGEN_KINASE_C"/>
    <property type="match status" value="1"/>
</dbReference>
<keyword evidence="4 5" id="KW-0067">ATP-binding</keyword>
<gene>
    <name evidence="7" type="ORF">VLK81_08140</name>
</gene>
<dbReference type="RefSeq" id="WP_324620130.1">
    <property type="nucleotide sequence ID" value="NZ_JAYKOT010000003.1"/>
</dbReference>
<reference evidence="7 8" key="1">
    <citation type="submission" date="2024-01" db="EMBL/GenBank/DDBJ databases">
        <title>Complete genome sequence of Citroniella saccharovorans strain M6.X9, isolated from human fecal sample.</title>
        <authorList>
            <person name="Cheng G."/>
            <person name="Westerholm M."/>
            <person name="Schnurer A."/>
        </authorList>
    </citation>
    <scope>NUCLEOTIDE SEQUENCE [LARGE SCALE GENOMIC DNA]</scope>
    <source>
        <strain evidence="7 8">DSM 29873</strain>
    </source>
</reference>
<proteinExistence type="inferred from homology"/>
<dbReference type="Pfam" id="PF00217">
    <property type="entry name" value="ATP-gua_Ptrans"/>
    <property type="match status" value="1"/>
</dbReference>
<dbReference type="GO" id="GO:0004111">
    <property type="term" value="F:creatine kinase activity"/>
    <property type="evidence" value="ECO:0007669"/>
    <property type="project" value="InterPro"/>
</dbReference>
<keyword evidence="1 5" id="KW-0808">Transferase</keyword>
<accession>A0AAW9MV46</accession>
<dbReference type="GO" id="GO:0005524">
    <property type="term" value="F:ATP binding"/>
    <property type="evidence" value="ECO:0007669"/>
    <property type="project" value="UniProtKB-UniRule"/>
</dbReference>
<comment type="similarity">
    <text evidence="5">Belongs to the ATP:guanido phosphotransferase family.</text>
</comment>
<feature type="domain" description="Phosphagen kinase C-terminal" evidence="6">
    <location>
        <begin position="9"/>
        <end position="235"/>
    </location>
</feature>
<evidence type="ECO:0000256" key="4">
    <source>
        <dbReference type="ARBA" id="ARBA00022840"/>
    </source>
</evidence>
<keyword evidence="2 5" id="KW-0547">Nucleotide-binding</keyword>
<sequence length="330" mass="37526">MGKEINSEIVLGSKLSISRNLNGFNFTSNLNDSSSLSIQKKIENEIQRIFKDKLKCIKLSEIESPEIYFEDGLITSDLLSNRDFSSFYINDNRSLIISILGSEHFKLDIYSNDMDLEKLFSSSKSLINELDPSLKFSYDNYFGALTSDVSITGNAMRADLYLHLPVSKRSGILTEILNGIQIDGVKIEDINGSKSLSDSAMFSIYNSKNIGISEVDTIDNIKKVADKLIKTESSFRETFYEKYKLFFEDKIYRGLGTLKYARSIGLDEALLEISNIRLGISLGVLNSYDYKMLFDLSKNIQKNHILAYKKEFCPNLSENEARAKYIRDHL</sequence>
<dbReference type="InterPro" id="IPR014746">
    <property type="entry name" value="Gln_synth/guanido_kin_cat_dom"/>
</dbReference>